<dbReference type="PANTHER" id="PTHR10907">
    <property type="entry name" value="REGUCALCIN"/>
    <property type="match status" value="1"/>
</dbReference>
<dbReference type="Pfam" id="PF08450">
    <property type="entry name" value="SGL"/>
    <property type="match status" value="1"/>
</dbReference>
<accession>A0ABT3Q153</accession>
<feature type="domain" description="SMP-30/Gluconolactonase/LRE-like region" evidence="2">
    <location>
        <begin position="17"/>
        <end position="259"/>
    </location>
</feature>
<dbReference type="Gene3D" id="2.120.10.30">
    <property type="entry name" value="TolB, C-terminal domain"/>
    <property type="match status" value="1"/>
</dbReference>
<proteinExistence type="inferred from homology"/>
<sequence length="294" mass="32988">MISVMKATVDFAYGATLGEGPVWDEQESRLYWVDILSGKLFRYDPYNKNNEIFDIGEHLGCVALREEGGLVMARQSGFAFFDPEQRKVTSITESKFQSPDSRFNDGKCDPSGRFWAGTLSYDLEEGAGSLYCLDQNLDTEVKLRELTIPNGMAWNRKGDKFLFIDTPTRKLQAFDYDDKSGEITNPLVVKKFDEEEGFPDGMTIDREGALWVALYNGGKVVRIDPGSGETLFEVHLPVPQVTSCTFGGADFNELYITTGREYMSADDIDQWPLSGSLFKVELPFKGRTSTRFAG</sequence>
<comment type="caution">
    <text evidence="3">The sequence shown here is derived from an EMBL/GenBank/DDBJ whole genome shotgun (WGS) entry which is preliminary data.</text>
</comment>
<evidence type="ECO:0000313" key="3">
    <source>
        <dbReference type="EMBL" id="MCW9713810.1"/>
    </source>
</evidence>
<dbReference type="EMBL" id="JAJNDC010000003">
    <property type="protein sequence ID" value="MCW9713810.1"/>
    <property type="molecule type" value="Genomic_DNA"/>
</dbReference>
<evidence type="ECO:0000259" key="2">
    <source>
        <dbReference type="Pfam" id="PF08450"/>
    </source>
</evidence>
<dbReference type="PRINTS" id="PR01790">
    <property type="entry name" value="SMP30FAMILY"/>
</dbReference>
<keyword evidence="4" id="KW-1185">Reference proteome</keyword>
<protein>
    <submittedName>
        <fullName evidence="3">SMP-30/gluconolactonase/LRE family protein</fullName>
    </submittedName>
</protein>
<comment type="similarity">
    <text evidence="1">Belongs to the SMP-30/CGR1 family.</text>
</comment>
<dbReference type="PANTHER" id="PTHR10907:SF47">
    <property type="entry name" value="REGUCALCIN"/>
    <property type="match status" value="1"/>
</dbReference>
<evidence type="ECO:0000256" key="1">
    <source>
        <dbReference type="ARBA" id="ARBA00008853"/>
    </source>
</evidence>
<reference evidence="3 4" key="1">
    <citation type="submission" date="2021-11" db="EMBL/GenBank/DDBJ databases">
        <title>Aliifidinibius sp. nov., a new bacterium isolated from saline soil.</title>
        <authorList>
            <person name="Galisteo C."/>
            <person name="De La Haba R."/>
            <person name="Sanchez-Porro C."/>
            <person name="Ventosa A."/>
        </authorList>
    </citation>
    <scope>NUCLEOTIDE SEQUENCE [LARGE SCALE GENOMIC DNA]</scope>
    <source>
        <strain evidence="3 4">KACC 190600</strain>
    </source>
</reference>
<name>A0ABT3Q153_9BACT</name>
<dbReference type="SUPFAM" id="SSF63829">
    <property type="entry name" value="Calcium-dependent phosphotriesterase"/>
    <property type="match status" value="1"/>
</dbReference>
<dbReference type="InterPro" id="IPR011042">
    <property type="entry name" value="6-blade_b-propeller_TolB-like"/>
</dbReference>
<dbReference type="RefSeq" id="WP_345694292.1">
    <property type="nucleotide sequence ID" value="NZ_BAABRS010000003.1"/>
</dbReference>
<organism evidence="3 4">
    <name type="scientific">Fodinibius salicampi</name>
    <dbReference type="NCBI Taxonomy" id="1920655"/>
    <lineage>
        <taxon>Bacteria</taxon>
        <taxon>Pseudomonadati</taxon>
        <taxon>Balneolota</taxon>
        <taxon>Balneolia</taxon>
        <taxon>Balneolales</taxon>
        <taxon>Balneolaceae</taxon>
        <taxon>Fodinibius</taxon>
    </lineage>
</organism>
<evidence type="ECO:0000313" key="4">
    <source>
        <dbReference type="Proteomes" id="UP001207337"/>
    </source>
</evidence>
<dbReference type="Proteomes" id="UP001207337">
    <property type="component" value="Unassembled WGS sequence"/>
</dbReference>
<gene>
    <name evidence="3" type="ORF">LQ318_12935</name>
</gene>
<dbReference type="InterPro" id="IPR013658">
    <property type="entry name" value="SGL"/>
</dbReference>
<dbReference type="InterPro" id="IPR005511">
    <property type="entry name" value="SMP-30"/>
</dbReference>